<evidence type="ECO:0000313" key="2">
    <source>
        <dbReference type="EMBL" id="AMN47755.1"/>
    </source>
</evidence>
<reference evidence="2 3" key="1">
    <citation type="submission" date="2015-06" db="EMBL/GenBank/DDBJ databases">
        <title>A Comprehensive Approach to Explore the Metabolic and Phylogenetic Diversity of Bacterial Steroid Degradation in the Environment: Testosterone as an Example.</title>
        <authorList>
            <person name="Yang F.-C."/>
            <person name="Chen Y.-L."/>
            <person name="Yu C.-P."/>
            <person name="Tang S.-L."/>
            <person name="Wang P.-H."/>
            <person name="Ismail W."/>
            <person name="Wang C.-H."/>
            <person name="Yang C.-Y."/>
            <person name="Chiang Y.-R."/>
        </authorList>
    </citation>
    <scope>NUCLEOTIDE SEQUENCE [LARGE SCALE GENOMIC DNA]</scope>
    <source>
        <strain evidence="2 3">DSM 18526</strain>
    </source>
</reference>
<dbReference type="NCBIfam" id="NF005559">
    <property type="entry name" value="PRK07231.1"/>
    <property type="match status" value="1"/>
</dbReference>
<dbReference type="InterPro" id="IPR020904">
    <property type="entry name" value="Sc_DH/Rdtase_CS"/>
</dbReference>
<dbReference type="PANTHER" id="PTHR42760">
    <property type="entry name" value="SHORT-CHAIN DEHYDROGENASES/REDUCTASES FAMILY MEMBER"/>
    <property type="match status" value="1"/>
</dbReference>
<proteinExistence type="inferred from homology"/>
<dbReference type="PATRIC" id="fig|465721.4.peg.2506"/>
<keyword evidence="3" id="KW-1185">Reference proteome</keyword>
<dbReference type="GO" id="GO:0008874">
    <property type="term" value="F:gluconate 5-dehydrogenase activity"/>
    <property type="evidence" value="ECO:0007669"/>
    <property type="project" value="UniProtKB-EC"/>
</dbReference>
<dbReference type="GO" id="GO:0030497">
    <property type="term" value="P:fatty acid elongation"/>
    <property type="evidence" value="ECO:0007669"/>
    <property type="project" value="TreeGrafter"/>
</dbReference>
<dbReference type="PANTHER" id="PTHR42760:SF40">
    <property type="entry name" value="3-OXOACYL-[ACYL-CARRIER-PROTEIN] REDUCTASE, CHLOROPLASTIC"/>
    <property type="match status" value="1"/>
</dbReference>
<dbReference type="Pfam" id="PF13561">
    <property type="entry name" value="adh_short_C2"/>
    <property type="match status" value="1"/>
</dbReference>
<keyword evidence="2" id="KW-0560">Oxidoreductase</keyword>
<dbReference type="AlphaFoldDB" id="A0A127FDP0"/>
<evidence type="ECO:0000256" key="1">
    <source>
        <dbReference type="ARBA" id="ARBA00006484"/>
    </source>
</evidence>
<dbReference type="PRINTS" id="PR00081">
    <property type="entry name" value="GDHRDH"/>
</dbReference>
<sequence length="262" mass="28120">MNLFSLSGRVALVTGASRGLGKAMAQALARAGATVVLTARDAARLEEVADELRREGHQAHVDAFDLLDEEAVVTAVPRIVERFGRLDILLNNAGMYITSKLLDSTLELWRRTLDTNLTAAYLLAREAARVMIPRQSGRIINVGSYCSVLGRERMQAYAASKHGIAGLTKSLAGELGRYGITCNAIAPGYFMTDMIERVADDTPLMQAFVNAIALDRFGRPEEICGAAIFLASDAASYVTGHILNVDGGVANVVSIRPSRNPA</sequence>
<organism evidence="2 3">
    <name type="scientific">Steroidobacter denitrificans</name>
    <dbReference type="NCBI Taxonomy" id="465721"/>
    <lineage>
        <taxon>Bacteria</taxon>
        <taxon>Pseudomonadati</taxon>
        <taxon>Pseudomonadota</taxon>
        <taxon>Gammaproteobacteria</taxon>
        <taxon>Steroidobacterales</taxon>
        <taxon>Steroidobacteraceae</taxon>
        <taxon>Steroidobacter</taxon>
    </lineage>
</organism>
<dbReference type="Gene3D" id="3.40.50.720">
    <property type="entry name" value="NAD(P)-binding Rossmann-like Domain"/>
    <property type="match status" value="1"/>
</dbReference>
<gene>
    <name evidence="2" type="ORF">ACG33_11735</name>
</gene>
<dbReference type="KEGG" id="sdf:ACG33_11735"/>
<comment type="similarity">
    <text evidence="1">Belongs to the short-chain dehydrogenases/reductases (SDR) family.</text>
</comment>
<dbReference type="InterPro" id="IPR002347">
    <property type="entry name" value="SDR_fam"/>
</dbReference>
<accession>A0A127FDP0</accession>
<name>A0A127FDP0_STEDE</name>
<dbReference type="EMBL" id="CP011971">
    <property type="protein sequence ID" value="AMN47755.1"/>
    <property type="molecule type" value="Genomic_DNA"/>
</dbReference>
<dbReference type="RefSeq" id="WP_066921413.1">
    <property type="nucleotide sequence ID" value="NZ_CP011971.1"/>
</dbReference>
<dbReference type="STRING" id="465721.ACG33_11735"/>
<protein>
    <submittedName>
        <fullName evidence="2">Gluconate 5-dehydrogenase</fullName>
        <ecNumber evidence="2">1.1.1.69</ecNumber>
    </submittedName>
</protein>
<dbReference type="Proteomes" id="UP000070250">
    <property type="component" value="Chromosome"/>
</dbReference>
<dbReference type="EC" id="1.1.1.69" evidence="2"/>
<dbReference type="InterPro" id="IPR036291">
    <property type="entry name" value="NAD(P)-bd_dom_sf"/>
</dbReference>
<dbReference type="FunFam" id="3.40.50.720:FF:000084">
    <property type="entry name" value="Short-chain dehydrogenase reductase"/>
    <property type="match status" value="1"/>
</dbReference>
<dbReference type="PROSITE" id="PS00061">
    <property type="entry name" value="ADH_SHORT"/>
    <property type="match status" value="1"/>
</dbReference>
<dbReference type="SUPFAM" id="SSF51735">
    <property type="entry name" value="NAD(P)-binding Rossmann-fold domains"/>
    <property type="match status" value="1"/>
</dbReference>
<dbReference type="PRINTS" id="PR00080">
    <property type="entry name" value="SDRFAMILY"/>
</dbReference>
<evidence type="ECO:0000313" key="3">
    <source>
        <dbReference type="Proteomes" id="UP000070250"/>
    </source>
</evidence>
<dbReference type="OrthoDB" id="9803333at2"/>